<dbReference type="GO" id="GO:0016887">
    <property type="term" value="F:ATP hydrolysis activity"/>
    <property type="evidence" value="ECO:0007669"/>
    <property type="project" value="InterPro"/>
</dbReference>
<evidence type="ECO:0000259" key="3">
    <source>
        <dbReference type="SMART" id="SM00382"/>
    </source>
</evidence>
<sequence>MERTATDRSLNFIIEMNTALQKLEDRIGETIVGQQALIKRLLIALLADGHVLIEGAPGLAKTTAVQALADGINTQFQRIQFTPDLIPGDITGTDIFIPQEGHFQFEPGPIFNQIILADEINRAPPKVQSALLEAMQERQVTIGRHTRTLPELFLVIATQNPLEHEGTFPLPEAQLDRFFMKINLSYPSIDEEMEILRRDLARISTPTTIKKEPVINEADIHAARRTVQQVHMDTLLDRYIVTLVHATRAPEQWAPQLSEHLQHGASPRASLALSHAARAHAYLAGRDFVEPGDITALAQDILNHRIALSFAARAEGMNARDIINTLLDAVPIP</sequence>
<evidence type="ECO:0000313" key="4">
    <source>
        <dbReference type="EMBL" id="VAW87024.1"/>
    </source>
</evidence>
<proteinExistence type="predicted"/>
<feature type="domain" description="AAA+ ATPase" evidence="3">
    <location>
        <begin position="47"/>
        <end position="188"/>
    </location>
</feature>
<keyword evidence="2" id="KW-0067">ATP-binding</keyword>
<dbReference type="Pfam" id="PF07726">
    <property type="entry name" value="AAA_3"/>
    <property type="match status" value="1"/>
</dbReference>
<dbReference type="GO" id="GO:0005524">
    <property type="term" value="F:ATP binding"/>
    <property type="evidence" value="ECO:0007669"/>
    <property type="project" value="UniProtKB-KW"/>
</dbReference>
<dbReference type="SMART" id="SM00382">
    <property type="entry name" value="AAA"/>
    <property type="match status" value="1"/>
</dbReference>
<dbReference type="InterPro" id="IPR027417">
    <property type="entry name" value="P-loop_NTPase"/>
</dbReference>
<dbReference type="AlphaFoldDB" id="A0A3B0ZZW1"/>
<dbReference type="InterPro" id="IPR050764">
    <property type="entry name" value="CbbQ/NirQ/NorQ/GpvN"/>
</dbReference>
<evidence type="ECO:0000256" key="1">
    <source>
        <dbReference type="ARBA" id="ARBA00022741"/>
    </source>
</evidence>
<organism evidence="4">
    <name type="scientific">hydrothermal vent metagenome</name>
    <dbReference type="NCBI Taxonomy" id="652676"/>
    <lineage>
        <taxon>unclassified sequences</taxon>
        <taxon>metagenomes</taxon>
        <taxon>ecological metagenomes</taxon>
    </lineage>
</organism>
<dbReference type="EMBL" id="UOFO01000109">
    <property type="protein sequence ID" value="VAW87024.1"/>
    <property type="molecule type" value="Genomic_DNA"/>
</dbReference>
<protein>
    <submittedName>
        <fullName evidence="4">MoxR-like ATPase in aerotolerance operon</fullName>
    </submittedName>
</protein>
<keyword evidence="1" id="KW-0547">Nucleotide-binding</keyword>
<evidence type="ECO:0000256" key="2">
    <source>
        <dbReference type="ARBA" id="ARBA00022840"/>
    </source>
</evidence>
<dbReference type="PANTHER" id="PTHR42759:SF1">
    <property type="entry name" value="MAGNESIUM-CHELATASE SUBUNIT CHLD"/>
    <property type="match status" value="1"/>
</dbReference>
<dbReference type="CDD" id="cd00009">
    <property type="entry name" value="AAA"/>
    <property type="match status" value="1"/>
</dbReference>
<dbReference type="InterPro" id="IPR041628">
    <property type="entry name" value="ChlI/MoxR_AAA_lid"/>
</dbReference>
<dbReference type="Gene3D" id="1.10.8.80">
    <property type="entry name" value="Magnesium chelatase subunit I, C-Terminal domain"/>
    <property type="match status" value="1"/>
</dbReference>
<gene>
    <name evidence="4" type="ORF">MNBD_GAMMA16-592</name>
</gene>
<dbReference type="InterPro" id="IPR011703">
    <property type="entry name" value="ATPase_AAA-3"/>
</dbReference>
<dbReference type="InterPro" id="IPR003593">
    <property type="entry name" value="AAA+_ATPase"/>
</dbReference>
<dbReference type="Pfam" id="PF17863">
    <property type="entry name" value="AAA_lid_2"/>
    <property type="match status" value="1"/>
</dbReference>
<reference evidence="4" key="1">
    <citation type="submission" date="2018-06" db="EMBL/GenBank/DDBJ databases">
        <authorList>
            <person name="Zhirakovskaya E."/>
        </authorList>
    </citation>
    <scope>NUCLEOTIDE SEQUENCE</scope>
</reference>
<name>A0A3B0ZZW1_9ZZZZ</name>
<dbReference type="Gene3D" id="3.40.50.300">
    <property type="entry name" value="P-loop containing nucleotide triphosphate hydrolases"/>
    <property type="match status" value="1"/>
</dbReference>
<accession>A0A3B0ZZW1</accession>
<dbReference type="SUPFAM" id="SSF52540">
    <property type="entry name" value="P-loop containing nucleoside triphosphate hydrolases"/>
    <property type="match status" value="1"/>
</dbReference>
<dbReference type="PIRSF" id="PIRSF002849">
    <property type="entry name" value="AAA_ATPase_chaperone_MoxR_prd"/>
    <property type="match status" value="1"/>
</dbReference>
<dbReference type="FunFam" id="3.40.50.300:FF:000640">
    <property type="entry name" value="MoxR family ATPase"/>
    <property type="match status" value="1"/>
</dbReference>
<dbReference type="PANTHER" id="PTHR42759">
    <property type="entry name" value="MOXR FAMILY PROTEIN"/>
    <property type="match status" value="1"/>
</dbReference>